<evidence type="ECO:0000313" key="3">
    <source>
        <dbReference type="Proteomes" id="UP000273405"/>
    </source>
</evidence>
<organism evidence="2 3">
    <name type="scientific">Corallococcus sicarius</name>
    <dbReference type="NCBI Taxonomy" id="2316726"/>
    <lineage>
        <taxon>Bacteria</taxon>
        <taxon>Pseudomonadati</taxon>
        <taxon>Myxococcota</taxon>
        <taxon>Myxococcia</taxon>
        <taxon>Myxococcales</taxon>
        <taxon>Cystobacterineae</taxon>
        <taxon>Myxococcaceae</taxon>
        <taxon>Corallococcus</taxon>
    </lineage>
</organism>
<dbReference type="Proteomes" id="UP000273405">
    <property type="component" value="Unassembled WGS sequence"/>
</dbReference>
<comment type="caution">
    <text evidence="2">The sequence shown here is derived from an EMBL/GenBank/DDBJ whole genome shotgun (WGS) entry which is preliminary data.</text>
</comment>
<evidence type="ECO:0000313" key="2">
    <source>
        <dbReference type="EMBL" id="RKH47136.1"/>
    </source>
</evidence>
<protein>
    <submittedName>
        <fullName evidence="2">Uncharacterized protein</fullName>
    </submittedName>
</protein>
<sequence length="261" mass="29794">MSAEFYGYAAALLAPAMLVVAIIRLALRTDIQLLARRHVDSDRIRYTFALHNAEEYALEGRITIRVEPVLEEGRFMEMPQLLCGPHARTTQQTFDDRERRCYEVVTPRLRALSTWVLHCNTNGKEGDLRLQVTYSPEGAVDGGGRASRNVWVQLGAQKCGRQRSSQGFWMVVGTLLSLLTYLTPIFFRLQWPQQVQEWWPSVDGPFIVLLFVCSALAFWLCRQRPGFIVMGHLGWERQSEGRFSTKDEVQGMTAVQGRRGE</sequence>
<dbReference type="AlphaFoldDB" id="A0A3A8NRV8"/>
<evidence type="ECO:0000256" key="1">
    <source>
        <dbReference type="SAM" id="Phobius"/>
    </source>
</evidence>
<dbReference type="RefSeq" id="WP_120623873.1">
    <property type="nucleotide sequence ID" value="NZ_RAWG01000014.1"/>
</dbReference>
<accession>A0A3A8NRV8</accession>
<dbReference type="EMBL" id="RAWG01000014">
    <property type="protein sequence ID" value="RKH47136.1"/>
    <property type="molecule type" value="Genomic_DNA"/>
</dbReference>
<keyword evidence="1" id="KW-0812">Transmembrane</keyword>
<keyword evidence="1" id="KW-1133">Transmembrane helix</keyword>
<keyword evidence="1" id="KW-0472">Membrane</keyword>
<keyword evidence="3" id="KW-1185">Reference proteome</keyword>
<name>A0A3A8NRV8_9BACT</name>
<proteinExistence type="predicted"/>
<reference evidence="3" key="1">
    <citation type="submission" date="2018-09" db="EMBL/GenBank/DDBJ databases">
        <authorList>
            <person name="Livingstone P.G."/>
            <person name="Whitworth D.E."/>
        </authorList>
    </citation>
    <scope>NUCLEOTIDE SEQUENCE [LARGE SCALE GENOMIC DNA]</scope>
    <source>
        <strain evidence="3">CA040B</strain>
    </source>
</reference>
<feature type="transmembrane region" description="Helical" evidence="1">
    <location>
        <begin position="167"/>
        <end position="187"/>
    </location>
</feature>
<feature type="transmembrane region" description="Helical" evidence="1">
    <location>
        <begin position="6"/>
        <end position="27"/>
    </location>
</feature>
<feature type="transmembrane region" description="Helical" evidence="1">
    <location>
        <begin position="199"/>
        <end position="221"/>
    </location>
</feature>
<gene>
    <name evidence="2" type="ORF">D7X12_03670</name>
</gene>